<sequence length="239" mass="26391">MYARSKLAPAVTQTPLLLIRCRFQGEGDYQVVNVSAKITASSSEAEKRDVVGLQEQALKEAFEIFCNMGVAGSSSAELLATFCDILKKGGSEKLIDEAIEDTLEKAFLLLWMPSFHTSEGERNALTLGGTLLGDYSVRILPSKTAIAPQVTERFDVCVEDETVNYLNRLDALKALVRVWLGSDNGMFVANEALEQAGSVLSDWEAIPPFWDGLGRDEKADVALTWLWDRIPNWEAYPPL</sequence>
<evidence type="ECO:0000313" key="1">
    <source>
        <dbReference type="EMBL" id="KAI3829886.1"/>
    </source>
</evidence>
<reference evidence="1 2" key="2">
    <citation type="journal article" date="2022" name="Mol. Ecol. Resour.">
        <title>The genomes of chicory, endive, great burdock and yacon provide insights into Asteraceae paleo-polyploidization history and plant inulin production.</title>
        <authorList>
            <person name="Fan W."/>
            <person name="Wang S."/>
            <person name="Wang H."/>
            <person name="Wang A."/>
            <person name="Jiang F."/>
            <person name="Liu H."/>
            <person name="Zhao H."/>
            <person name="Xu D."/>
            <person name="Zhang Y."/>
        </authorList>
    </citation>
    <scope>NUCLEOTIDE SEQUENCE [LARGE SCALE GENOMIC DNA]</scope>
    <source>
        <strain evidence="2">cv. Yunnan</strain>
        <tissue evidence="1">Leaves</tissue>
    </source>
</reference>
<proteinExistence type="predicted"/>
<organism evidence="1 2">
    <name type="scientific">Smallanthus sonchifolius</name>
    <dbReference type="NCBI Taxonomy" id="185202"/>
    <lineage>
        <taxon>Eukaryota</taxon>
        <taxon>Viridiplantae</taxon>
        <taxon>Streptophyta</taxon>
        <taxon>Embryophyta</taxon>
        <taxon>Tracheophyta</taxon>
        <taxon>Spermatophyta</taxon>
        <taxon>Magnoliopsida</taxon>
        <taxon>eudicotyledons</taxon>
        <taxon>Gunneridae</taxon>
        <taxon>Pentapetalae</taxon>
        <taxon>asterids</taxon>
        <taxon>campanulids</taxon>
        <taxon>Asterales</taxon>
        <taxon>Asteraceae</taxon>
        <taxon>Asteroideae</taxon>
        <taxon>Heliantheae alliance</taxon>
        <taxon>Millerieae</taxon>
        <taxon>Smallanthus</taxon>
    </lineage>
</organism>
<accession>A0ACB9KCA9</accession>
<evidence type="ECO:0000313" key="2">
    <source>
        <dbReference type="Proteomes" id="UP001056120"/>
    </source>
</evidence>
<protein>
    <submittedName>
        <fullName evidence="1">Uncharacterized protein</fullName>
    </submittedName>
</protein>
<dbReference type="EMBL" id="CM042018">
    <property type="protein sequence ID" value="KAI3829886.1"/>
    <property type="molecule type" value="Genomic_DNA"/>
</dbReference>
<dbReference type="Proteomes" id="UP001056120">
    <property type="component" value="Linkage Group LG01"/>
</dbReference>
<gene>
    <name evidence="1" type="ORF">L1987_04017</name>
</gene>
<comment type="caution">
    <text evidence="1">The sequence shown here is derived from an EMBL/GenBank/DDBJ whole genome shotgun (WGS) entry which is preliminary data.</text>
</comment>
<reference evidence="2" key="1">
    <citation type="journal article" date="2022" name="Mol. Ecol. Resour.">
        <title>The genomes of chicory, endive, great burdock and yacon provide insights into Asteraceae palaeo-polyploidization history and plant inulin production.</title>
        <authorList>
            <person name="Fan W."/>
            <person name="Wang S."/>
            <person name="Wang H."/>
            <person name="Wang A."/>
            <person name="Jiang F."/>
            <person name="Liu H."/>
            <person name="Zhao H."/>
            <person name="Xu D."/>
            <person name="Zhang Y."/>
        </authorList>
    </citation>
    <scope>NUCLEOTIDE SEQUENCE [LARGE SCALE GENOMIC DNA]</scope>
    <source>
        <strain evidence="2">cv. Yunnan</strain>
    </source>
</reference>
<name>A0ACB9KCA9_9ASTR</name>
<keyword evidence="2" id="KW-1185">Reference proteome</keyword>